<dbReference type="STRING" id="633149.Bresu_0693"/>
<dbReference type="Proteomes" id="UP000002696">
    <property type="component" value="Chromosome"/>
</dbReference>
<dbReference type="HOGENOM" id="CLU_3395451_0_0_5"/>
<organism evidence="1 2">
    <name type="scientific">Brevundimonas subvibrioides (strain ATCC 15264 / DSM 4735 / LMG 14903 / NBRC 16000 / CB 81)</name>
    <name type="common">Caulobacter subvibrioides</name>
    <dbReference type="NCBI Taxonomy" id="633149"/>
    <lineage>
        <taxon>Bacteria</taxon>
        <taxon>Pseudomonadati</taxon>
        <taxon>Pseudomonadota</taxon>
        <taxon>Alphaproteobacteria</taxon>
        <taxon>Caulobacterales</taxon>
        <taxon>Caulobacteraceae</taxon>
        <taxon>Brevundimonas</taxon>
    </lineage>
</organism>
<evidence type="ECO:0000313" key="2">
    <source>
        <dbReference type="Proteomes" id="UP000002696"/>
    </source>
</evidence>
<dbReference type="InParanoid" id="D9QLS4"/>
<accession>D9QLS4</accession>
<gene>
    <name evidence="1" type="ordered locus">Bresu_0693</name>
</gene>
<dbReference type="AlphaFoldDB" id="D9QLS4"/>
<protein>
    <submittedName>
        <fullName evidence="1">Uncharacterized protein</fullName>
    </submittedName>
</protein>
<keyword evidence="2" id="KW-1185">Reference proteome</keyword>
<evidence type="ECO:0000313" key="1">
    <source>
        <dbReference type="EMBL" id="ADL00008.1"/>
    </source>
</evidence>
<sequence length="31" mass="3638">MEMDPDSRKAPPGGPIFRAFMRWFATQDLRL</sequence>
<proteinExistence type="predicted"/>
<dbReference type="KEGG" id="bsb:Bresu_0693"/>
<reference evidence="2" key="1">
    <citation type="journal article" date="2011" name="J. Bacteriol.">
        <title>Genome sequences of eight morphologically diverse alphaproteobacteria.</title>
        <authorList>
            <consortium name="US DOE Joint Genome Institute"/>
            <person name="Brown P.J."/>
            <person name="Kysela D.T."/>
            <person name="Buechlein A."/>
            <person name="Hemmerich C."/>
            <person name="Brun Y.V."/>
        </authorList>
    </citation>
    <scope>NUCLEOTIDE SEQUENCE [LARGE SCALE GENOMIC DNA]</scope>
    <source>
        <strain evidence="2">ATCC 15264 / DSM 4735 / LMG 14903 / NBRC 16000 / CB 81</strain>
    </source>
</reference>
<dbReference type="EMBL" id="CP002102">
    <property type="protein sequence ID" value="ADL00008.1"/>
    <property type="molecule type" value="Genomic_DNA"/>
</dbReference>
<name>D9QLS4_BRESC</name>